<dbReference type="SUPFAM" id="SSF55797">
    <property type="entry name" value="PR-1-like"/>
    <property type="match status" value="1"/>
</dbReference>
<dbReference type="InterPro" id="IPR035940">
    <property type="entry name" value="CAP_sf"/>
</dbReference>
<dbReference type="Pfam" id="PF14504">
    <property type="entry name" value="CAP_assoc_N"/>
    <property type="match status" value="1"/>
</dbReference>
<dbReference type="PANTHER" id="PTHR31157:SF26">
    <property type="entry name" value="SCP-LIKE EXTRACELLULAR PROTEIN"/>
    <property type="match status" value="1"/>
</dbReference>
<proteinExistence type="predicted"/>
<reference evidence="4" key="1">
    <citation type="submission" date="2016-10" db="EMBL/GenBank/DDBJ databases">
        <authorList>
            <person name="Varghese N."/>
            <person name="Submissions S."/>
        </authorList>
    </citation>
    <scope>NUCLEOTIDE SEQUENCE [LARGE SCALE GENOMIC DNA]</scope>
    <source>
        <strain evidence="4">B48,IBRC-M 10115,DSM 25386,CECT 8001</strain>
    </source>
</reference>
<organism evidence="3 4">
    <name type="scientific">Mesobacillus persicus</name>
    <dbReference type="NCBI Taxonomy" id="930146"/>
    <lineage>
        <taxon>Bacteria</taxon>
        <taxon>Bacillati</taxon>
        <taxon>Bacillota</taxon>
        <taxon>Bacilli</taxon>
        <taxon>Bacillales</taxon>
        <taxon>Bacillaceae</taxon>
        <taxon>Mesobacillus</taxon>
    </lineage>
</organism>
<dbReference type="InterPro" id="IPR014044">
    <property type="entry name" value="CAP_dom"/>
</dbReference>
<dbReference type="EMBL" id="FOBW01000011">
    <property type="protein sequence ID" value="SEN30527.1"/>
    <property type="molecule type" value="Genomic_DNA"/>
</dbReference>
<evidence type="ECO:0000259" key="1">
    <source>
        <dbReference type="Pfam" id="PF00188"/>
    </source>
</evidence>
<dbReference type="InterPro" id="IPR029410">
    <property type="entry name" value="CAP_assoc"/>
</dbReference>
<dbReference type="AlphaFoldDB" id="A0A1H8FHA3"/>
<dbReference type="Gene3D" id="3.40.33.10">
    <property type="entry name" value="CAP"/>
    <property type="match status" value="1"/>
</dbReference>
<dbReference type="STRING" id="930146.SAMN05192533_11150"/>
<dbReference type="CDD" id="cd05379">
    <property type="entry name" value="CAP_bacterial"/>
    <property type="match status" value="1"/>
</dbReference>
<evidence type="ECO:0000313" key="3">
    <source>
        <dbReference type="EMBL" id="SEN30527.1"/>
    </source>
</evidence>
<evidence type="ECO:0000313" key="4">
    <source>
        <dbReference type="Proteomes" id="UP000198553"/>
    </source>
</evidence>
<protein>
    <submittedName>
        <fullName evidence="3">Uncharacterized conserved protein YkwD, contains CAP (CSP/antigen 5/PR1) domain</fullName>
    </submittedName>
</protein>
<feature type="domain" description="SCP" evidence="1">
    <location>
        <begin position="180"/>
        <end position="290"/>
    </location>
</feature>
<accession>A0A1H8FHA3</accession>
<dbReference type="Proteomes" id="UP000198553">
    <property type="component" value="Unassembled WGS sequence"/>
</dbReference>
<feature type="domain" description="CAP-associated" evidence="2">
    <location>
        <begin position="11"/>
        <end position="149"/>
    </location>
</feature>
<evidence type="ECO:0000259" key="2">
    <source>
        <dbReference type="Pfam" id="PF14504"/>
    </source>
</evidence>
<gene>
    <name evidence="3" type="ORF">SAMN05192533_11150</name>
</gene>
<sequence>MPAESLGTLVGEDVQSLIQKLGAPARKDSSAYGYTWFIYNFDLNHYVQAGVLNNKVVTLYAIGNAVNTAPFKIGLSIDQYHKINSIQAQVPINIKDNSYQFELTEEDILYRPLINVGDIHAQLYIDRFTGNLSSVRFIDGETLVKHQPYEMIYRGEIIKPQEIQDSEWRKIEVGAELQILDITNVIRTRHKRVRLHWDESTAEVAYAHSKEMKEANYFAHISEKYGSLSDRLDAGNVFYQLAGENIAAHYTDAPAVVEGWLNSKGHRESLLNVEFTHLGVGVYNKYYTQNFIK</sequence>
<dbReference type="Pfam" id="PF00188">
    <property type="entry name" value="CAP"/>
    <property type="match status" value="1"/>
</dbReference>
<name>A0A1H8FHA3_9BACI</name>
<dbReference type="PANTHER" id="PTHR31157">
    <property type="entry name" value="SCP DOMAIN-CONTAINING PROTEIN"/>
    <property type="match status" value="1"/>
</dbReference>
<keyword evidence="4" id="KW-1185">Reference proteome</keyword>